<comment type="caution">
    <text evidence="1">The sequence shown here is derived from an EMBL/GenBank/DDBJ whole genome shotgun (WGS) entry which is preliminary data.</text>
</comment>
<evidence type="ECO:0000313" key="2">
    <source>
        <dbReference type="Proteomes" id="UP000601223"/>
    </source>
</evidence>
<name>A0A8J3JG75_9ACTN</name>
<dbReference type="Proteomes" id="UP000601223">
    <property type="component" value="Unassembled WGS sequence"/>
</dbReference>
<evidence type="ECO:0000313" key="1">
    <source>
        <dbReference type="EMBL" id="GIF83991.1"/>
    </source>
</evidence>
<reference evidence="1 2" key="1">
    <citation type="submission" date="2021-01" db="EMBL/GenBank/DDBJ databases">
        <title>Whole genome shotgun sequence of Catellatospora bangladeshensis NBRC 107357.</title>
        <authorList>
            <person name="Komaki H."/>
            <person name="Tamura T."/>
        </authorList>
    </citation>
    <scope>NUCLEOTIDE SEQUENCE [LARGE SCALE GENOMIC DNA]</scope>
    <source>
        <strain evidence="1 2">NBRC 107357</strain>
    </source>
</reference>
<sequence>MPGAGWSADPGGWQMPRPVTYAEHVDQVTAWITSGDLDAAAAGLVAARRAGGGAGLRPLLEPVAGLPRPQLTALVHALLRQRRAHGGWPVDSVLGAVCPLLPPDLPPDLVAELLTFAVDSSYDLPVMTLAGLVAQQLRHGALPPAVLALMERRKRESLWLRELAASAAARAVR</sequence>
<organism evidence="1 2">
    <name type="scientific">Catellatospora bangladeshensis</name>
    <dbReference type="NCBI Taxonomy" id="310355"/>
    <lineage>
        <taxon>Bacteria</taxon>
        <taxon>Bacillati</taxon>
        <taxon>Actinomycetota</taxon>
        <taxon>Actinomycetes</taxon>
        <taxon>Micromonosporales</taxon>
        <taxon>Micromonosporaceae</taxon>
        <taxon>Catellatospora</taxon>
    </lineage>
</organism>
<gene>
    <name evidence="1" type="ORF">Cba03nite_53400</name>
</gene>
<dbReference type="EMBL" id="BONF01000032">
    <property type="protein sequence ID" value="GIF83991.1"/>
    <property type="molecule type" value="Genomic_DNA"/>
</dbReference>
<keyword evidence="2" id="KW-1185">Reference proteome</keyword>
<proteinExistence type="predicted"/>
<protein>
    <submittedName>
        <fullName evidence="1">Uncharacterized protein</fullName>
    </submittedName>
</protein>
<dbReference type="AlphaFoldDB" id="A0A8J3JG75"/>
<accession>A0A8J3JG75</accession>